<organism evidence="1 2">
    <name type="scientific">Chitinophaga fulva</name>
    <dbReference type="NCBI Taxonomy" id="2728842"/>
    <lineage>
        <taxon>Bacteria</taxon>
        <taxon>Pseudomonadati</taxon>
        <taxon>Bacteroidota</taxon>
        <taxon>Chitinophagia</taxon>
        <taxon>Chitinophagales</taxon>
        <taxon>Chitinophagaceae</taxon>
        <taxon>Chitinophaga</taxon>
    </lineage>
</organism>
<protein>
    <submittedName>
        <fullName evidence="1">DUF4276 family protein</fullName>
    </submittedName>
</protein>
<dbReference type="EMBL" id="JABBGC010000003">
    <property type="protein sequence ID" value="NML40879.1"/>
    <property type="molecule type" value="Genomic_DNA"/>
</dbReference>
<evidence type="ECO:0000313" key="2">
    <source>
        <dbReference type="Proteomes" id="UP000583266"/>
    </source>
</evidence>
<reference evidence="1 2" key="1">
    <citation type="submission" date="2020-04" db="EMBL/GenBank/DDBJ databases">
        <title>Chitinophaga sp. G-6-1-13 sp. nov., isolated from soil.</title>
        <authorList>
            <person name="Dahal R.H."/>
            <person name="Chaudhary D.K."/>
        </authorList>
    </citation>
    <scope>NUCLEOTIDE SEQUENCE [LARGE SCALE GENOMIC DNA]</scope>
    <source>
        <strain evidence="1 2">G-6-1-13</strain>
    </source>
</reference>
<keyword evidence="2" id="KW-1185">Reference proteome</keyword>
<dbReference type="Proteomes" id="UP000583266">
    <property type="component" value="Unassembled WGS sequence"/>
</dbReference>
<name>A0A848GU62_9BACT</name>
<dbReference type="AlphaFoldDB" id="A0A848GU62"/>
<dbReference type="RefSeq" id="WP_169227951.1">
    <property type="nucleotide sequence ID" value="NZ_JABBGC010000003.1"/>
</dbReference>
<evidence type="ECO:0000313" key="1">
    <source>
        <dbReference type="EMBL" id="NML40879.1"/>
    </source>
</evidence>
<gene>
    <name evidence="1" type="ORF">HHL17_27025</name>
</gene>
<dbReference type="Pfam" id="PF14103">
    <property type="entry name" value="DUF4276"/>
    <property type="match status" value="1"/>
</dbReference>
<proteinExistence type="predicted"/>
<comment type="caution">
    <text evidence="1">The sequence shown here is derived from an EMBL/GenBank/DDBJ whole genome shotgun (WGS) entry which is preliminary data.</text>
</comment>
<dbReference type="InterPro" id="IPR025455">
    <property type="entry name" value="DUF4276"/>
</dbReference>
<sequence>MIRLNITAEGFSEERFVSDILRPHLLNFEIYADVRKVLTNRKLRKRGGIVGYHKFKNDVIQWIRESPNVYHTTLIDLYGLTTDFPGHIATKDLPAYDRIEEMERLLGVDINHHTFIPYIQLHEYEALMFADPVVMQNWLGLYNQLPENCFEKIRSSVPDNNPELINEGPNTAPSKRILDLCDAYDKIDDGVLILKEIGLNNLRKECTHFNEWLTKLEQLR</sequence>
<accession>A0A848GU62</accession>